<dbReference type="GO" id="GO:0005737">
    <property type="term" value="C:cytoplasm"/>
    <property type="evidence" value="ECO:0007669"/>
    <property type="project" value="TreeGrafter"/>
</dbReference>
<reference evidence="5" key="2">
    <citation type="submission" date="2015-01" db="EMBL/GenBank/DDBJ databases">
        <title>Evolutionary Origins and Diversification of the Mycorrhizal Mutualists.</title>
        <authorList>
            <consortium name="DOE Joint Genome Institute"/>
            <consortium name="Mycorrhizal Genomics Consortium"/>
            <person name="Kohler A."/>
            <person name="Kuo A."/>
            <person name="Nagy L.G."/>
            <person name="Floudas D."/>
            <person name="Copeland A."/>
            <person name="Barry K.W."/>
            <person name="Cichocki N."/>
            <person name="Veneault-Fourrey C."/>
            <person name="LaButti K."/>
            <person name="Lindquist E.A."/>
            <person name="Lipzen A."/>
            <person name="Lundell T."/>
            <person name="Morin E."/>
            <person name="Murat C."/>
            <person name="Riley R."/>
            <person name="Ohm R."/>
            <person name="Sun H."/>
            <person name="Tunlid A."/>
            <person name="Henrissat B."/>
            <person name="Grigoriev I.V."/>
            <person name="Hibbett D.S."/>
            <person name="Martin F."/>
        </authorList>
    </citation>
    <scope>NUCLEOTIDE SEQUENCE [LARGE SCALE GENOMIC DNA]</scope>
    <source>
        <strain evidence="5">LaAM-08-1</strain>
    </source>
</reference>
<dbReference type="InterPro" id="IPR000719">
    <property type="entry name" value="Prot_kinase_dom"/>
</dbReference>
<dbReference type="EMBL" id="KN838812">
    <property type="protein sequence ID" value="KIJ94047.1"/>
    <property type="molecule type" value="Genomic_DNA"/>
</dbReference>
<dbReference type="AlphaFoldDB" id="A0A0C9XCX4"/>
<dbReference type="GO" id="GO:0035556">
    <property type="term" value="P:intracellular signal transduction"/>
    <property type="evidence" value="ECO:0007669"/>
    <property type="project" value="TreeGrafter"/>
</dbReference>
<dbReference type="SUPFAM" id="SSF56112">
    <property type="entry name" value="Protein kinase-like (PK-like)"/>
    <property type="match status" value="1"/>
</dbReference>
<dbReference type="STRING" id="1095629.A0A0C9XCX4"/>
<keyword evidence="2" id="KW-0067">ATP-binding</keyword>
<feature type="domain" description="Protein kinase" evidence="3">
    <location>
        <begin position="1"/>
        <end position="321"/>
    </location>
</feature>
<dbReference type="Gene3D" id="1.10.510.10">
    <property type="entry name" value="Transferase(Phosphotransferase) domain 1"/>
    <property type="match status" value="1"/>
</dbReference>
<sequence>MPVNVPNPIDDDLYPGETWWRDHQPWLDQCGLALRPRVTPGWIPSWIGRNVSPYTCEDFQSYALPVVQDALRKDDQRVVMLKNVDPNEYPTECGIANYFSSKELADIPENHCVPIYEAMQAPGEGIIILVMPLLRKCMDPPFETVGEVIDFLGQVFEGMLFMHQHKVAHRDCHAPNIMMNADAMYPGGFHPVAQNKSPNWKGRAKHFSRTERPPKYYIIDFGISIRFPLSDSSPRARAVWGGDGDRPPEIQQQGAEYDPFPADVFYLGNIIKHHFTEGRVSTEVKRKIGFTFLESLAADMTNSDPSKRPTMEEVVARYSEIRGGLSSWKLRQRVVRCDEFFLARWYRNTRHWGNTLGYIIKRIPPIPTQQ</sequence>
<dbReference type="OrthoDB" id="5987198at2759"/>
<keyword evidence="5" id="KW-1185">Reference proteome</keyword>
<name>A0A0C9XCX4_9AGAR</name>
<evidence type="ECO:0000313" key="5">
    <source>
        <dbReference type="Proteomes" id="UP000054477"/>
    </source>
</evidence>
<evidence type="ECO:0000256" key="2">
    <source>
        <dbReference type="ARBA" id="ARBA00022840"/>
    </source>
</evidence>
<dbReference type="HOGENOM" id="CLU_044121_2_1_1"/>
<dbReference type="PANTHER" id="PTHR24346">
    <property type="entry name" value="MAP/MICROTUBULE AFFINITY-REGULATING KINASE"/>
    <property type="match status" value="1"/>
</dbReference>
<dbReference type="PANTHER" id="PTHR24346:SF30">
    <property type="entry name" value="MATERNAL EMBRYONIC LEUCINE ZIPPER KINASE"/>
    <property type="match status" value="1"/>
</dbReference>
<proteinExistence type="predicted"/>
<dbReference type="GO" id="GO:0004674">
    <property type="term" value="F:protein serine/threonine kinase activity"/>
    <property type="evidence" value="ECO:0007669"/>
    <property type="project" value="TreeGrafter"/>
</dbReference>
<evidence type="ECO:0000259" key="3">
    <source>
        <dbReference type="PROSITE" id="PS50011"/>
    </source>
</evidence>
<evidence type="ECO:0000313" key="4">
    <source>
        <dbReference type="EMBL" id="KIJ94047.1"/>
    </source>
</evidence>
<gene>
    <name evidence="4" type="ORF">K443DRAFT_111138</name>
</gene>
<dbReference type="GO" id="GO:0005524">
    <property type="term" value="F:ATP binding"/>
    <property type="evidence" value="ECO:0007669"/>
    <property type="project" value="UniProtKB-KW"/>
</dbReference>
<evidence type="ECO:0000256" key="1">
    <source>
        <dbReference type="ARBA" id="ARBA00022741"/>
    </source>
</evidence>
<dbReference type="PROSITE" id="PS50011">
    <property type="entry name" value="PROTEIN_KINASE_DOM"/>
    <property type="match status" value="1"/>
</dbReference>
<dbReference type="Proteomes" id="UP000054477">
    <property type="component" value="Unassembled WGS sequence"/>
</dbReference>
<dbReference type="SMART" id="SM00220">
    <property type="entry name" value="S_TKc"/>
    <property type="match status" value="1"/>
</dbReference>
<dbReference type="InterPro" id="IPR011009">
    <property type="entry name" value="Kinase-like_dom_sf"/>
</dbReference>
<protein>
    <recommendedName>
        <fullName evidence="3">Protein kinase domain-containing protein</fullName>
    </recommendedName>
</protein>
<accession>A0A0C9XCX4</accession>
<reference evidence="4 5" key="1">
    <citation type="submission" date="2014-04" db="EMBL/GenBank/DDBJ databases">
        <authorList>
            <consortium name="DOE Joint Genome Institute"/>
            <person name="Kuo A."/>
            <person name="Kohler A."/>
            <person name="Nagy L.G."/>
            <person name="Floudas D."/>
            <person name="Copeland A."/>
            <person name="Barry K.W."/>
            <person name="Cichocki N."/>
            <person name="Veneault-Fourrey C."/>
            <person name="LaButti K."/>
            <person name="Lindquist E.A."/>
            <person name="Lipzen A."/>
            <person name="Lundell T."/>
            <person name="Morin E."/>
            <person name="Murat C."/>
            <person name="Sun H."/>
            <person name="Tunlid A."/>
            <person name="Henrissat B."/>
            <person name="Grigoriev I.V."/>
            <person name="Hibbett D.S."/>
            <person name="Martin F."/>
            <person name="Nordberg H.P."/>
            <person name="Cantor M.N."/>
            <person name="Hua S.X."/>
        </authorList>
    </citation>
    <scope>NUCLEOTIDE SEQUENCE [LARGE SCALE GENOMIC DNA]</scope>
    <source>
        <strain evidence="4 5">LaAM-08-1</strain>
    </source>
</reference>
<keyword evidence="1" id="KW-0547">Nucleotide-binding</keyword>
<organism evidence="4 5">
    <name type="scientific">Laccaria amethystina LaAM-08-1</name>
    <dbReference type="NCBI Taxonomy" id="1095629"/>
    <lineage>
        <taxon>Eukaryota</taxon>
        <taxon>Fungi</taxon>
        <taxon>Dikarya</taxon>
        <taxon>Basidiomycota</taxon>
        <taxon>Agaricomycotina</taxon>
        <taxon>Agaricomycetes</taxon>
        <taxon>Agaricomycetidae</taxon>
        <taxon>Agaricales</taxon>
        <taxon>Agaricineae</taxon>
        <taxon>Hydnangiaceae</taxon>
        <taxon>Laccaria</taxon>
    </lineage>
</organism>